<accession>A0A0G0MNN0</accession>
<gene>
    <name evidence="1" type="ORF">UT30_C0004G0016</name>
</gene>
<evidence type="ECO:0000313" key="1">
    <source>
        <dbReference type="EMBL" id="KKR04703.1"/>
    </source>
</evidence>
<dbReference type="Proteomes" id="UP000033935">
    <property type="component" value="Unassembled WGS sequence"/>
</dbReference>
<protein>
    <submittedName>
        <fullName evidence="1">Uncharacterized protein</fullName>
    </submittedName>
</protein>
<proteinExistence type="predicted"/>
<name>A0A0G0MNN0_9BACT</name>
<dbReference type="AlphaFoldDB" id="A0A0G0MNN0"/>
<evidence type="ECO:0000313" key="2">
    <source>
        <dbReference type="Proteomes" id="UP000033935"/>
    </source>
</evidence>
<sequence length="300" mass="34825">MSAFILLIFFFISLNSGGEETRPQSDLYFACDFETDCPLVPFCSNIDKPYNVNISLSKEKFSSGKTSCKVEVEIPENKKGNYFYLQIPLPNIPLRNPTMISMDIFNLGTGGCLGVIAKTADGKQMPWCYFPKKGQFYSKNERWQKLYFNIYPDFIKHCQNKNINSCDIIITKVWFRFSLKPPFKIAFFADNFSMDYLTYNMEAIGKSNSELFQIVKSKFNSISEEYESLLLIEHNAPYMKKLNDLKTRLHNFEKTLSDDNTHDMKGAADIRIKIDNMTNEVRNIIMDMELDELLRNPSLY</sequence>
<reference evidence="1 2" key="1">
    <citation type="journal article" date="2015" name="Nature">
        <title>rRNA introns, odd ribosomes, and small enigmatic genomes across a large radiation of phyla.</title>
        <authorList>
            <person name="Brown C.T."/>
            <person name="Hug L.A."/>
            <person name="Thomas B.C."/>
            <person name="Sharon I."/>
            <person name="Castelle C.J."/>
            <person name="Singh A."/>
            <person name="Wilkins M.J."/>
            <person name="Williams K.H."/>
            <person name="Banfield J.F."/>
        </authorList>
    </citation>
    <scope>NUCLEOTIDE SEQUENCE [LARGE SCALE GENOMIC DNA]</scope>
</reference>
<comment type="caution">
    <text evidence="1">The sequence shown here is derived from an EMBL/GenBank/DDBJ whole genome shotgun (WGS) entry which is preliminary data.</text>
</comment>
<dbReference type="EMBL" id="LBWG01000004">
    <property type="protein sequence ID" value="KKR04703.1"/>
    <property type="molecule type" value="Genomic_DNA"/>
</dbReference>
<organism evidence="1 2">
    <name type="scientific">Candidatus Uhrbacteria bacterium GW2011_GWF2_39_13</name>
    <dbReference type="NCBI Taxonomy" id="1618995"/>
    <lineage>
        <taxon>Bacteria</taxon>
        <taxon>Candidatus Uhriibacteriota</taxon>
    </lineage>
</organism>